<name>R8B5H7_9GAMM</name>
<proteinExistence type="predicted"/>
<dbReference type="Proteomes" id="UP000016540">
    <property type="component" value="Unassembled WGS sequence"/>
</dbReference>
<evidence type="ECO:0000259" key="1">
    <source>
        <dbReference type="Pfam" id="PF19837"/>
    </source>
</evidence>
<dbReference type="Pfam" id="PF19837">
    <property type="entry name" value="DUF6316"/>
    <property type="match status" value="1"/>
</dbReference>
<organism evidence="2 3">
    <name type="scientific">Marinobacter lipolyticus SM19</name>
    <dbReference type="NCBI Taxonomy" id="1318628"/>
    <lineage>
        <taxon>Bacteria</taxon>
        <taxon>Pseudomonadati</taxon>
        <taxon>Pseudomonadota</taxon>
        <taxon>Gammaproteobacteria</taxon>
        <taxon>Pseudomonadales</taxon>
        <taxon>Marinobacteraceae</taxon>
        <taxon>Marinobacter</taxon>
    </lineage>
</organism>
<dbReference type="OrthoDB" id="6199386at2"/>
<dbReference type="RefSeq" id="WP_012136420.1">
    <property type="nucleotide sequence ID" value="NZ_KE007306.1"/>
</dbReference>
<sequence>MRADLNIPSSHEKRLIHTAFGWYALTREQSDLGPFPSKQEASEALTRHIQVYKGVNTRNDHGDKPHTGISLHDSAHCHKTNCALCAEAYILRQGMIAS</sequence>
<reference evidence="2 3" key="1">
    <citation type="journal article" date="2013" name="Genome Announc.">
        <title>Draft Genome Sequence of the Moderately Halophilic Bacterium Marinobacter lipolyticus Strain SM19.</title>
        <authorList>
            <person name="Papke R.T."/>
            <person name="de la Haba R.R."/>
            <person name="Infante-Dominguez C."/>
            <person name="Perez D."/>
            <person name="Sanchez-Porro C."/>
            <person name="Lapierre P."/>
            <person name="Ventosa A."/>
        </authorList>
    </citation>
    <scope>NUCLEOTIDE SEQUENCE [LARGE SCALE GENOMIC DNA]</scope>
    <source>
        <strain evidence="2 3">SM19</strain>
    </source>
</reference>
<feature type="domain" description="DUF6316" evidence="1">
    <location>
        <begin position="13"/>
        <end position="52"/>
    </location>
</feature>
<gene>
    <name evidence="2" type="ORF">MARLIPOL_02135</name>
</gene>
<evidence type="ECO:0000313" key="3">
    <source>
        <dbReference type="Proteomes" id="UP000016540"/>
    </source>
</evidence>
<evidence type="ECO:0000313" key="2">
    <source>
        <dbReference type="EMBL" id="EON93865.1"/>
    </source>
</evidence>
<dbReference type="HOGENOM" id="CLU_2343421_0_0_6"/>
<dbReference type="EMBL" id="ASAD01000004">
    <property type="protein sequence ID" value="EON93865.1"/>
    <property type="molecule type" value="Genomic_DNA"/>
</dbReference>
<protein>
    <recommendedName>
        <fullName evidence="1">DUF6316 domain-containing protein</fullName>
    </recommendedName>
</protein>
<comment type="caution">
    <text evidence="2">The sequence shown here is derived from an EMBL/GenBank/DDBJ whole genome shotgun (WGS) entry which is preliminary data.</text>
</comment>
<keyword evidence="3" id="KW-1185">Reference proteome</keyword>
<dbReference type="PATRIC" id="fig|1318628.3.peg.425"/>
<accession>R8B5H7</accession>
<dbReference type="InterPro" id="IPR045630">
    <property type="entry name" value="DUF6316"/>
</dbReference>
<dbReference type="AlphaFoldDB" id="R8B5H7"/>